<accession>A0AAD3NXD0</accession>
<evidence type="ECO:0000256" key="4">
    <source>
        <dbReference type="ARBA" id="ARBA00022692"/>
    </source>
</evidence>
<keyword evidence="2" id="KW-0813">Transport</keyword>
<dbReference type="Gene3D" id="1.10.3730.20">
    <property type="match status" value="1"/>
</dbReference>
<evidence type="ECO:0000256" key="1">
    <source>
        <dbReference type="ARBA" id="ARBA00004651"/>
    </source>
</evidence>
<dbReference type="AlphaFoldDB" id="A0AAD3NXD0"/>
<evidence type="ECO:0000313" key="11">
    <source>
        <dbReference type="Proteomes" id="UP001143349"/>
    </source>
</evidence>
<organism evidence="10 11">
    <name type="scientific">Paracoccus kondratievae</name>
    <dbReference type="NCBI Taxonomy" id="135740"/>
    <lineage>
        <taxon>Bacteria</taxon>
        <taxon>Pseudomonadati</taxon>
        <taxon>Pseudomonadota</taxon>
        <taxon>Alphaproteobacteria</taxon>
        <taxon>Rhodobacterales</taxon>
        <taxon>Paracoccaceae</taxon>
        <taxon>Paracoccus</taxon>
    </lineage>
</organism>
<evidence type="ECO:0000256" key="9">
    <source>
        <dbReference type="SAM" id="Phobius"/>
    </source>
</evidence>
<feature type="transmembrane region" description="Helical" evidence="9">
    <location>
        <begin position="87"/>
        <end position="106"/>
    </location>
</feature>
<evidence type="ECO:0000256" key="3">
    <source>
        <dbReference type="ARBA" id="ARBA00022475"/>
    </source>
</evidence>
<protein>
    <submittedName>
        <fullName evidence="10">Multidrug transporter</fullName>
    </submittedName>
</protein>
<comment type="subcellular location">
    <subcellularLocation>
        <location evidence="1 8">Cell membrane</location>
        <topology evidence="1 8">Multi-pass membrane protein</topology>
    </subcellularLocation>
</comment>
<dbReference type="PANTHER" id="PTHR30561:SF1">
    <property type="entry name" value="MULTIDRUG TRANSPORTER EMRE"/>
    <property type="match status" value="1"/>
</dbReference>
<evidence type="ECO:0000313" key="10">
    <source>
        <dbReference type="EMBL" id="GLK63411.1"/>
    </source>
</evidence>
<dbReference type="GO" id="GO:0015297">
    <property type="term" value="F:antiporter activity"/>
    <property type="evidence" value="ECO:0007669"/>
    <property type="project" value="TreeGrafter"/>
</dbReference>
<sequence>MPILTYATLIAAIALEVVGTTCLQHSQQFTRPLPTILMGICYAGSFYFLSLVLRAMPLGIAYAIWSGLGIVLVSMIGLVIFGQKLDLPAVIGLSMIVAGVVIVNLFSASVTH</sequence>
<dbReference type="Proteomes" id="UP001143349">
    <property type="component" value="Unassembled WGS sequence"/>
</dbReference>
<dbReference type="GO" id="GO:0015199">
    <property type="term" value="F:amino-acid betaine transmembrane transporter activity"/>
    <property type="evidence" value="ECO:0007669"/>
    <property type="project" value="TreeGrafter"/>
</dbReference>
<dbReference type="Pfam" id="PF00893">
    <property type="entry name" value="Multi_Drug_Res"/>
    <property type="match status" value="1"/>
</dbReference>
<evidence type="ECO:0000256" key="8">
    <source>
        <dbReference type="RuleBase" id="RU003942"/>
    </source>
</evidence>
<name>A0AAD3NXD0_9RHOB</name>
<keyword evidence="4 8" id="KW-0812">Transmembrane</keyword>
<dbReference type="FunFam" id="1.10.3730.20:FF:000001">
    <property type="entry name" value="Quaternary ammonium compound resistance transporter SugE"/>
    <property type="match status" value="1"/>
</dbReference>
<dbReference type="PANTHER" id="PTHR30561">
    <property type="entry name" value="SMR FAMILY PROTON-DEPENDENT DRUG EFFLUX TRANSPORTER SUGE"/>
    <property type="match status" value="1"/>
</dbReference>
<reference evidence="10" key="2">
    <citation type="submission" date="2023-01" db="EMBL/GenBank/DDBJ databases">
        <authorList>
            <person name="Sun Q."/>
            <person name="Evtushenko L."/>
        </authorList>
    </citation>
    <scope>NUCLEOTIDE SEQUENCE</scope>
    <source>
        <strain evidence="10">VKM B-2222</strain>
    </source>
</reference>
<feature type="transmembrane region" description="Helical" evidence="9">
    <location>
        <begin position="60"/>
        <end position="81"/>
    </location>
</feature>
<reference evidence="10" key="1">
    <citation type="journal article" date="2014" name="Int. J. Syst. Evol. Microbiol.">
        <title>Complete genome sequence of Corynebacterium casei LMG S-19264T (=DSM 44701T), isolated from a smear-ripened cheese.</title>
        <authorList>
            <consortium name="US DOE Joint Genome Institute (JGI-PGF)"/>
            <person name="Walter F."/>
            <person name="Albersmeier A."/>
            <person name="Kalinowski J."/>
            <person name="Ruckert C."/>
        </authorList>
    </citation>
    <scope>NUCLEOTIDE SEQUENCE</scope>
    <source>
        <strain evidence="10">VKM B-2222</strain>
    </source>
</reference>
<dbReference type="GO" id="GO:0031460">
    <property type="term" value="P:glycine betaine transport"/>
    <property type="evidence" value="ECO:0007669"/>
    <property type="project" value="TreeGrafter"/>
</dbReference>
<dbReference type="EMBL" id="BSFH01000017">
    <property type="protein sequence ID" value="GLK63411.1"/>
    <property type="molecule type" value="Genomic_DNA"/>
</dbReference>
<dbReference type="GO" id="GO:0005886">
    <property type="term" value="C:plasma membrane"/>
    <property type="evidence" value="ECO:0007669"/>
    <property type="project" value="UniProtKB-SubCell"/>
</dbReference>
<feature type="transmembrane region" description="Helical" evidence="9">
    <location>
        <begin position="35"/>
        <end position="53"/>
    </location>
</feature>
<keyword evidence="6 9" id="KW-0472">Membrane</keyword>
<dbReference type="InterPro" id="IPR045324">
    <property type="entry name" value="Small_multidrug_res"/>
</dbReference>
<dbReference type="RefSeq" id="WP_010394827.1">
    <property type="nucleotide sequence ID" value="NZ_BSFH01000017.1"/>
</dbReference>
<dbReference type="GO" id="GO:1990961">
    <property type="term" value="P:xenobiotic detoxification by transmembrane export across the plasma membrane"/>
    <property type="evidence" value="ECO:0007669"/>
    <property type="project" value="UniProtKB-ARBA"/>
</dbReference>
<comment type="similarity">
    <text evidence="7 8">Belongs to the drug/metabolite transporter (DMT) superfamily. Small multidrug resistance (SMR) (TC 2.A.7.1) family.</text>
</comment>
<proteinExistence type="inferred from homology"/>
<keyword evidence="11" id="KW-1185">Reference proteome</keyword>
<dbReference type="InterPro" id="IPR000390">
    <property type="entry name" value="Small_drug/metabolite_transptr"/>
</dbReference>
<gene>
    <name evidence="10" type="primary">emrE</name>
    <name evidence="10" type="ORF">GCM10017635_08810</name>
</gene>
<evidence type="ECO:0000256" key="2">
    <source>
        <dbReference type="ARBA" id="ARBA00022448"/>
    </source>
</evidence>
<dbReference type="InterPro" id="IPR037185">
    <property type="entry name" value="EmrE-like"/>
</dbReference>
<evidence type="ECO:0000256" key="5">
    <source>
        <dbReference type="ARBA" id="ARBA00022989"/>
    </source>
</evidence>
<keyword evidence="3" id="KW-1003">Cell membrane</keyword>
<dbReference type="SUPFAM" id="SSF103481">
    <property type="entry name" value="Multidrug resistance efflux transporter EmrE"/>
    <property type="match status" value="1"/>
</dbReference>
<keyword evidence="5 9" id="KW-1133">Transmembrane helix</keyword>
<comment type="caution">
    <text evidence="10">The sequence shown here is derived from an EMBL/GenBank/DDBJ whole genome shotgun (WGS) entry which is preliminary data.</text>
</comment>
<dbReference type="GO" id="GO:0015220">
    <property type="term" value="F:choline transmembrane transporter activity"/>
    <property type="evidence" value="ECO:0007669"/>
    <property type="project" value="TreeGrafter"/>
</dbReference>
<evidence type="ECO:0000256" key="7">
    <source>
        <dbReference type="ARBA" id="ARBA00038032"/>
    </source>
</evidence>
<evidence type="ECO:0000256" key="6">
    <source>
        <dbReference type="ARBA" id="ARBA00023136"/>
    </source>
</evidence>